<protein>
    <submittedName>
        <fullName evidence="2">Uncharacterized protein</fullName>
    </submittedName>
</protein>
<feature type="compositionally biased region" description="Polar residues" evidence="1">
    <location>
        <begin position="128"/>
        <end position="138"/>
    </location>
</feature>
<gene>
    <name evidence="2" type="ORF">L227DRAFT_561691</name>
</gene>
<feature type="region of interest" description="Disordered" evidence="1">
    <location>
        <begin position="1"/>
        <end position="81"/>
    </location>
</feature>
<reference evidence="2" key="1">
    <citation type="journal article" date="2018" name="Genome Biol. Evol.">
        <title>Genomics and development of Lentinus tigrinus, a white-rot wood-decaying mushroom with dimorphic fruiting bodies.</title>
        <authorList>
            <person name="Wu B."/>
            <person name="Xu Z."/>
            <person name="Knudson A."/>
            <person name="Carlson A."/>
            <person name="Chen N."/>
            <person name="Kovaka S."/>
            <person name="LaButti K."/>
            <person name="Lipzen A."/>
            <person name="Pennachio C."/>
            <person name="Riley R."/>
            <person name="Schakwitz W."/>
            <person name="Umezawa K."/>
            <person name="Ohm R.A."/>
            <person name="Grigoriev I.V."/>
            <person name="Nagy L.G."/>
            <person name="Gibbons J."/>
            <person name="Hibbett D."/>
        </authorList>
    </citation>
    <scope>NUCLEOTIDE SEQUENCE [LARGE SCALE GENOMIC DNA]</scope>
    <source>
        <strain evidence="2">ALCF2SS1-6</strain>
    </source>
</reference>
<evidence type="ECO:0000256" key="1">
    <source>
        <dbReference type="SAM" id="MobiDB-lite"/>
    </source>
</evidence>
<evidence type="ECO:0000313" key="3">
    <source>
        <dbReference type="Proteomes" id="UP000313359"/>
    </source>
</evidence>
<accession>A0A5C2SGN2</accession>
<keyword evidence="3" id="KW-1185">Reference proteome</keyword>
<feature type="compositionally biased region" description="Acidic residues" evidence="1">
    <location>
        <begin position="109"/>
        <end position="122"/>
    </location>
</feature>
<organism evidence="2 3">
    <name type="scientific">Lentinus tigrinus ALCF2SS1-6</name>
    <dbReference type="NCBI Taxonomy" id="1328759"/>
    <lineage>
        <taxon>Eukaryota</taxon>
        <taxon>Fungi</taxon>
        <taxon>Dikarya</taxon>
        <taxon>Basidiomycota</taxon>
        <taxon>Agaricomycotina</taxon>
        <taxon>Agaricomycetes</taxon>
        <taxon>Polyporales</taxon>
        <taxon>Polyporaceae</taxon>
        <taxon>Lentinus</taxon>
    </lineage>
</organism>
<dbReference type="EMBL" id="ML122257">
    <property type="protein sequence ID" value="RPD62910.1"/>
    <property type="molecule type" value="Genomic_DNA"/>
</dbReference>
<proteinExistence type="predicted"/>
<feature type="region of interest" description="Disordered" evidence="1">
    <location>
        <begin position="101"/>
        <end position="147"/>
    </location>
</feature>
<evidence type="ECO:0000313" key="2">
    <source>
        <dbReference type="EMBL" id="RPD62910.1"/>
    </source>
</evidence>
<sequence>MNDLPCNNKISTTEDTERGVEDVPCSQDSGTPRHSILDRLPVGSQSDPVSPGLSSGENTPSASQENFEHADGDTRVPLALNEDAKSSGIVCNVAPTLSMGANAVVPFNPDDEDDEDEDDDDDWFRSKGPQSGSENQISRPIKVVIKK</sequence>
<feature type="compositionally biased region" description="Polar residues" evidence="1">
    <location>
        <begin position="43"/>
        <end position="65"/>
    </location>
</feature>
<dbReference type="Proteomes" id="UP000313359">
    <property type="component" value="Unassembled WGS sequence"/>
</dbReference>
<dbReference type="AlphaFoldDB" id="A0A5C2SGN2"/>
<name>A0A5C2SGN2_9APHY</name>